<dbReference type="OrthoDB" id="9781225at2"/>
<dbReference type="InterPro" id="IPR029063">
    <property type="entry name" value="SAM-dependent_MTases_sf"/>
</dbReference>
<dbReference type="Gene3D" id="2.20.25.110">
    <property type="entry name" value="S-adenosyl-L-methionine-dependent methyltransferases"/>
    <property type="match status" value="1"/>
</dbReference>
<reference evidence="1 2" key="1">
    <citation type="submission" date="2020-10" db="EMBL/GenBank/DDBJ databases">
        <title>Campylobacter and Helicobacter PacBio genomes.</title>
        <authorList>
            <person name="Lane C."/>
        </authorList>
    </citation>
    <scope>NUCLEOTIDE SEQUENCE [LARGE SCALE GENOMIC DNA]</scope>
    <source>
        <strain evidence="1 2">2016D-0077</strain>
    </source>
</reference>
<dbReference type="PANTHER" id="PTHR43861:SF6">
    <property type="entry name" value="METHYLTRANSFERASE TYPE 11"/>
    <property type="match status" value="1"/>
</dbReference>
<dbReference type="CDD" id="cd02440">
    <property type="entry name" value="AdoMet_MTases"/>
    <property type="match status" value="1"/>
</dbReference>
<dbReference type="Gene3D" id="3.40.50.150">
    <property type="entry name" value="Vaccinia Virus protein VP39"/>
    <property type="match status" value="1"/>
</dbReference>
<keyword evidence="2" id="KW-1185">Reference proteome</keyword>
<sequence length="228" mass="26218">MSELDFYAKVEEILGFDEAKYELYKVFLNKISSLNFKSFKALDFGCGSGEFAKLLAQHFDVTCVDKSEQMVKICLSKGLNAKCVDLSNFNCDFDLITASFDVVNYIKNLDEFLKDASNALKNGGYLLFDVNSYFGFNDVAQGVLHQKDGENHLIVDAIFDDNILESEFIYFKKDSSKYSKFSKVIKQYYHPKTNFKSRENLELLSCEDLNLYGYEKSDKWLLCFQKAV</sequence>
<dbReference type="SUPFAM" id="SSF53335">
    <property type="entry name" value="S-adenosyl-L-methionine-dependent methyltransferases"/>
    <property type="match status" value="1"/>
</dbReference>
<evidence type="ECO:0000313" key="1">
    <source>
        <dbReference type="EMBL" id="QOQ87457.1"/>
    </source>
</evidence>
<dbReference type="PANTHER" id="PTHR43861">
    <property type="entry name" value="TRANS-ACONITATE 2-METHYLTRANSFERASE-RELATED"/>
    <property type="match status" value="1"/>
</dbReference>
<protein>
    <submittedName>
        <fullName evidence="1">Class I SAM-dependent methyltransferase</fullName>
    </submittedName>
</protein>
<dbReference type="RefSeq" id="WP_025803021.1">
    <property type="nucleotide sequence ID" value="NZ_CP053842.1"/>
</dbReference>
<dbReference type="AlphaFoldDB" id="A0A7M1LFV1"/>
<dbReference type="Proteomes" id="UP000594749">
    <property type="component" value="Chromosome"/>
</dbReference>
<dbReference type="Pfam" id="PF13489">
    <property type="entry name" value="Methyltransf_23"/>
    <property type="match status" value="1"/>
</dbReference>
<name>A0A7M1LFV1_9BACT</name>
<dbReference type="GO" id="GO:0032259">
    <property type="term" value="P:methylation"/>
    <property type="evidence" value="ECO:0007669"/>
    <property type="project" value="UniProtKB-KW"/>
</dbReference>
<gene>
    <name evidence="1" type="ORF">IMC76_01155</name>
</gene>
<dbReference type="EMBL" id="CP063078">
    <property type="protein sequence ID" value="QOQ87457.1"/>
    <property type="molecule type" value="Genomic_DNA"/>
</dbReference>
<keyword evidence="1" id="KW-0808">Transferase</keyword>
<evidence type="ECO:0000313" key="2">
    <source>
        <dbReference type="Proteomes" id="UP000594749"/>
    </source>
</evidence>
<dbReference type="GO" id="GO:0008168">
    <property type="term" value="F:methyltransferase activity"/>
    <property type="evidence" value="ECO:0007669"/>
    <property type="project" value="UniProtKB-KW"/>
</dbReference>
<keyword evidence="1" id="KW-0489">Methyltransferase</keyword>
<organism evidence="1 2">
    <name type="scientific">Campylobacter corcagiensis</name>
    <dbReference type="NCBI Taxonomy" id="1448857"/>
    <lineage>
        <taxon>Bacteria</taxon>
        <taxon>Pseudomonadati</taxon>
        <taxon>Campylobacterota</taxon>
        <taxon>Epsilonproteobacteria</taxon>
        <taxon>Campylobacterales</taxon>
        <taxon>Campylobacteraceae</taxon>
        <taxon>Campylobacter</taxon>
    </lineage>
</organism>
<accession>A0A7M1LFV1</accession>
<proteinExistence type="predicted"/>